<comment type="caution">
    <text evidence="2">The sequence shown here is derived from an EMBL/GenBank/DDBJ whole genome shotgun (WGS) entry which is preliminary data.</text>
</comment>
<keyword evidence="1" id="KW-0472">Membrane</keyword>
<feature type="transmembrane region" description="Helical" evidence="1">
    <location>
        <begin position="188"/>
        <end position="207"/>
    </location>
</feature>
<dbReference type="Proteomes" id="UP000195043">
    <property type="component" value="Unassembled WGS sequence"/>
</dbReference>
<evidence type="ECO:0008006" key="4">
    <source>
        <dbReference type="Google" id="ProtNLM"/>
    </source>
</evidence>
<gene>
    <name evidence="2" type="ORF">A5886_002559</name>
</gene>
<dbReference type="OrthoDB" id="2243815at2"/>
<feature type="transmembrane region" description="Helical" evidence="1">
    <location>
        <begin position="280"/>
        <end position="297"/>
    </location>
</feature>
<dbReference type="AlphaFoldDB" id="A0A242A959"/>
<dbReference type="STRING" id="1834191.A5886_002559"/>
<protein>
    <recommendedName>
        <fullName evidence="4">Major facilitator superfamily (MFS) profile domain-containing protein</fullName>
    </recommendedName>
</protein>
<proteinExistence type="predicted"/>
<keyword evidence="1" id="KW-0812">Transmembrane</keyword>
<evidence type="ECO:0000313" key="2">
    <source>
        <dbReference type="EMBL" id="OTN77459.1"/>
    </source>
</evidence>
<sequence length="446" mass="50194">MKSIKSHQALFILSNTLTIVPYLFFLSISKEQTLAAILSFVLYYTFKMTGVFFLQTIQRFSITALLTISLLIGTIGSLFGLLSGVWENALLPAAALFGLSAAWLPPADFMYRQASKKTEVSLTNDWRFALVYLLLLLGAMQLPHPWKTIGLFAGYLLLFISAAYQSNTISYRPQGVWRMVKQLTGKQLFLYVLFFALLFVLRTGRLLQSDALFEWAIFGFGFLFAGAMITLSYRRKSWDIPLYLNVFTFLHGVAGNFVFLFGSVYVGARFGQSALTSHVYLPYAIGLFSSMAAGAILERKLSRYVIKTYILGLVICILLFCFDGILPFALVGISFFNAGINRWLGQQYQAATFATIEHRSIAKYATQSKGSLTHQFLLMLLLFGMTQLERLPEGIIFQLSNNTKLVQQQTILALLTPVKWISAVSIILLFICGFFYLNKELHQSRG</sequence>
<feature type="transmembrane region" description="Helical" evidence="1">
    <location>
        <begin position="420"/>
        <end position="437"/>
    </location>
</feature>
<accession>A0A242A959</accession>
<feature type="transmembrane region" description="Helical" evidence="1">
    <location>
        <begin position="89"/>
        <end position="105"/>
    </location>
</feature>
<feature type="transmembrane region" description="Helical" evidence="1">
    <location>
        <begin position="213"/>
        <end position="231"/>
    </location>
</feature>
<feature type="transmembrane region" description="Helical" evidence="1">
    <location>
        <begin position="243"/>
        <end position="268"/>
    </location>
</feature>
<keyword evidence="3" id="KW-1185">Reference proteome</keyword>
<feature type="transmembrane region" description="Helical" evidence="1">
    <location>
        <begin position="309"/>
        <end position="336"/>
    </location>
</feature>
<evidence type="ECO:0000256" key="1">
    <source>
        <dbReference type="SAM" id="Phobius"/>
    </source>
</evidence>
<evidence type="ECO:0000313" key="3">
    <source>
        <dbReference type="Proteomes" id="UP000195043"/>
    </source>
</evidence>
<feature type="transmembrane region" description="Helical" evidence="1">
    <location>
        <begin position="126"/>
        <end position="143"/>
    </location>
</feature>
<organism evidence="2 3">
    <name type="scientific">Candidatus Enterococcus testudinis</name>
    <dbReference type="NCBI Taxonomy" id="1834191"/>
    <lineage>
        <taxon>Bacteria</taxon>
        <taxon>Bacillati</taxon>
        <taxon>Bacillota</taxon>
        <taxon>Bacilli</taxon>
        <taxon>Lactobacillales</taxon>
        <taxon>Enterococcaceae</taxon>
        <taxon>Enterococcus</taxon>
    </lineage>
</organism>
<dbReference type="EMBL" id="NGKU01000001">
    <property type="protein sequence ID" value="OTN77459.1"/>
    <property type="molecule type" value="Genomic_DNA"/>
</dbReference>
<feature type="transmembrane region" description="Helical" evidence="1">
    <location>
        <begin position="9"/>
        <end position="28"/>
    </location>
</feature>
<name>A0A242A959_9ENTE</name>
<feature type="transmembrane region" description="Helical" evidence="1">
    <location>
        <begin position="149"/>
        <end position="167"/>
    </location>
</feature>
<reference evidence="2 3" key="1">
    <citation type="submission" date="2017-05" db="EMBL/GenBank/DDBJ databases">
        <title>The Genome Sequence of Enterococcus sp. 8G7_MSG3316.</title>
        <authorList>
            <consortium name="The Broad Institute Genomics Platform"/>
            <consortium name="The Broad Institute Genomic Center for Infectious Diseases"/>
            <person name="Earl A."/>
            <person name="Manson A."/>
            <person name="Schwartman J."/>
            <person name="Gilmore M."/>
            <person name="Abouelleil A."/>
            <person name="Cao P."/>
            <person name="Chapman S."/>
            <person name="Cusick C."/>
            <person name="Shea T."/>
            <person name="Young S."/>
            <person name="Neafsey D."/>
            <person name="Nusbaum C."/>
            <person name="Birren B."/>
        </authorList>
    </citation>
    <scope>NUCLEOTIDE SEQUENCE [LARGE SCALE GENOMIC DNA]</scope>
    <source>
        <strain evidence="2 3">8G7_MSG3316</strain>
    </source>
</reference>
<dbReference type="RefSeq" id="WP_086275482.1">
    <property type="nucleotide sequence ID" value="NZ_NGKU01000001.1"/>
</dbReference>
<feature type="transmembrane region" description="Helical" evidence="1">
    <location>
        <begin position="34"/>
        <end position="54"/>
    </location>
</feature>
<keyword evidence="1" id="KW-1133">Transmembrane helix</keyword>
<feature type="transmembrane region" description="Helical" evidence="1">
    <location>
        <begin position="61"/>
        <end position="83"/>
    </location>
</feature>